<dbReference type="PROSITE" id="PS51779">
    <property type="entry name" value="POTRA"/>
    <property type="match status" value="5"/>
</dbReference>
<gene>
    <name evidence="8" type="primary">bamA</name>
    <name evidence="10" type="ORF">BA171_00510</name>
</gene>
<dbReference type="OrthoDB" id="9803054at2"/>
<dbReference type="GO" id="GO:1990063">
    <property type="term" value="C:Bam protein complex"/>
    <property type="evidence" value="ECO:0007669"/>
    <property type="project" value="TreeGrafter"/>
</dbReference>
<evidence type="ECO:0000256" key="6">
    <source>
        <dbReference type="ARBA" id="ARBA00023136"/>
    </source>
</evidence>
<sequence length="797" mass="89122" precursor="true">MVMKKLFIASLLLGSATVHGSDKFKIESIHFEGLQRVSPGAALLSIPFHIGDEVNDADSASAEIIRSLFATENFEKVDVAHDGGKLIIKVKERPTIANITFSGNKSVKDEVLKQNLKSSGIRVGEALDATTLSHIEKGLENFYYSVGKYSASVKAIATRLPRNRVDLKLVFIEGVSAKIQQINIIGNHAFSSETLLSRFQLRDEVPWWNLMGDLKYQKQKLVGDLETLRSFYLDRGYAGFKIDSTQVSLTPNKKSIYVTINITEGSQYKLQDITVSGNMADYISQAKKIATIKPGELYNFSKVTQIADNIKKMLSSYGYAYPDLQIQPKVNEKDKTVKLEIEVDCGKRFYVHHVVFSGNNTTKDMVLRRELRQMEGSWLNNDQVQLGKDRLNRSGYFETVEVQTQRVPNTYDQVDIIYKVKERNTGIMSFGVTYGTGGGLGFQAGVDQDNWLGTGNKVSINGTKNSYQTYAEFSLTDPYFTVDGVSLGGRVFYNNFKADKAQLSSYKNSSYGIESNIGLPINENNSFSLGLGYAYNSLSDMSPQLAMWRYLKSLGKNLNYTNRLNFKTHDYMFNTGWIFDNLDRGYFPTSGIKSSITGKVTIPGSNNEFYKLIFDTSAYYPLNENRSWIMLFRGRIGYGGGFSHKEMPFYENFYAGGAGSLRGFQSNNIGPKAVYYIDNGNKIKNSTDAIGGNALAVGSLELITPTPLISEKYTNSVRTSVFIDFGTVWDTNWEDTEQTRAAGVSNYSNIDNIRVSAGVALQWISPLGPLTFSYATPIKKYEGDQSEQFQFNIGKTW</sequence>
<keyword evidence="5 8" id="KW-0677">Repeat</keyword>
<evidence type="ECO:0000256" key="5">
    <source>
        <dbReference type="ARBA" id="ARBA00022737"/>
    </source>
</evidence>
<dbReference type="FunFam" id="3.10.20.310:FF:000001">
    <property type="entry name" value="Outer membrane protein assembly factor BamA"/>
    <property type="match status" value="1"/>
</dbReference>
<dbReference type="NCBIfam" id="NF008287">
    <property type="entry name" value="PRK11067.1"/>
    <property type="match status" value="1"/>
</dbReference>
<dbReference type="AlphaFoldDB" id="A0A249DWA0"/>
<evidence type="ECO:0000313" key="10">
    <source>
        <dbReference type="EMBL" id="ASX25701.1"/>
    </source>
</evidence>
<dbReference type="PANTHER" id="PTHR12815:SF23">
    <property type="entry name" value="OUTER MEMBRANE PROTEIN ASSEMBLY FACTOR BAMA"/>
    <property type="match status" value="1"/>
</dbReference>
<dbReference type="InterPro" id="IPR034746">
    <property type="entry name" value="POTRA"/>
</dbReference>
<feature type="chain" id="PRO_5041748660" description="Outer membrane protein assembly factor BamA" evidence="8">
    <location>
        <begin position="21"/>
        <end position="797"/>
    </location>
</feature>
<dbReference type="FunFam" id="3.10.20.310:FF:000002">
    <property type="entry name" value="Outer membrane protein assembly factor BamA"/>
    <property type="match status" value="1"/>
</dbReference>
<dbReference type="InterPro" id="IPR039910">
    <property type="entry name" value="D15-like"/>
</dbReference>
<dbReference type="EMBL" id="CP016303">
    <property type="protein sequence ID" value="ASX25701.1"/>
    <property type="molecule type" value="Genomic_DNA"/>
</dbReference>
<keyword evidence="7 8" id="KW-0998">Cell outer membrane</keyword>
<organism evidence="10 11">
    <name type="scientific">Candidatus Hamiltonella defensa</name>
    <name type="common">Bemisia tabaci</name>
    <dbReference type="NCBI Taxonomy" id="672795"/>
    <lineage>
        <taxon>Bacteria</taxon>
        <taxon>Pseudomonadati</taxon>
        <taxon>Pseudomonadota</taxon>
        <taxon>Gammaproteobacteria</taxon>
        <taxon>Enterobacterales</taxon>
        <taxon>Enterobacteriaceae</taxon>
        <taxon>aphid secondary symbionts</taxon>
        <taxon>Candidatus Williamhamiltonella</taxon>
    </lineage>
</organism>
<comment type="subcellular location">
    <subcellularLocation>
        <location evidence="8">Cell outer membrane</location>
    </subcellularLocation>
    <subcellularLocation>
        <location evidence="1">Membrane</location>
    </subcellularLocation>
</comment>
<dbReference type="NCBIfam" id="TIGR03303">
    <property type="entry name" value="OM_YaeT"/>
    <property type="match status" value="1"/>
</dbReference>
<comment type="similarity">
    <text evidence="8">Belongs to the BamA family.</text>
</comment>
<dbReference type="PANTHER" id="PTHR12815">
    <property type="entry name" value="SORTING AND ASSEMBLY MACHINERY SAMM50 PROTEIN FAMILY MEMBER"/>
    <property type="match status" value="1"/>
</dbReference>
<dbReference type="InterPro" id="IPR000184">
    <property type="entry name" value="Bac_surfAg_D15"/>
</dbReference>
<dbReference type="InterPro" id="IPR023707">
    <property type="entry name" value="OM_assembly_BamA"/>
</dbReference>
<evidence type="ECO:0000256" key="3">
    <source>
        <dbReference type="ARBA" id="ARBA00022692"/>
    </source>
</evidence>
<dbReference type="GO" id="GO:0051205">
    <property type="term" value="P:protein insertion into membrane"/>
    <property type="evidence" value="ECO:0007669"/>
    <property type="project" value="UniProtKB-UniRule"/>
</dbReference>
<dbReference type="FunFam" id="2.40.160.50:FF:000001">
    <property type="entry name" value="Outer membrane protein assembly factor BamA"/>
    <property type="match status" value="1"/>
</dbReference>
<evidence type="ECO:0000256" key="7">
    <source>
        <dbReference type="ARBA" id="ARBA00023237"/>
    </source>
</evidence>
<dbReference type="InterPro" id="IPR010827">
    <property type="entry name" value="BamA/TamA_POTRA"/>
</dbReference>
<dbReference type="RefSeq" id="WP_046493626.1">
    <property type="nucleotide sequence ID" value="NZ_CP016303.1"/>
</dbReference>
<proteinExistence type="inferred from homology"/>
<dbReference type="Proteomes" id="UP000216438">
    <property type="component" value="Chromosome"/>
</dbReference>
<dbReference type="Pfam" id="PF01103">
    <property type="entry name" value="Omp85"/>
    <property type="match status" value="1"/>
</dbReference>
<keyword evidence="6 8" id="KW-0472">Membrane</keyword>
<feature type="signal peptide" evidence="8">
    <location>
        <begin position="1"/>
        <end position="20"/>
    </location>
</feature>
<reference evidence="10 11" key="2">
    <citation type="submission" date="2017-09" db="EMBL/GenBank/DDBJ databases">
        <title>The genome of whitefly Bemisia tabaci, a global crop pest, provides novel insights into virus transmission, host adaptation and insecticide resistance.</title>
        <authorList>
            <person name="Kaur N."/>
            <person name="Kliot A."/>
            <person name="Pinheiro P.V."/>
            <person name="Luan J."/>
            <person name="Zheng Y."/>
            <person name="Liu W."/>
            <person name="Sun H."/>
            <person name="Yang X."/>
            <person name="Xu Y."/>
            <person name="Luo Y."/>
            <person name="Kruse A."/>
            <person name="Fisher T.W."/>
            <person name="Nelson D.R."/>
            <person name="Elimelech M."/>
            <person name="MacCoss M."/>
            <person name="Johnson R."/>
            <person name="Cohen E."/>
            <person name="Hunter W.B."/>
            <person name="Brown J.K."/>
            <person name="Jander G."/>
            <person name="Cilia M."/>
            <person name="Douglas A.E."/>
            <person name="Ghanim M."/>
            <person name="Simmons A.M."/>
            <person name="Wintermantel W.M."/>
            <person name="Ling K.-S."/>
            <person name="Fei Z."/>
        </authorList>
    </citation>
    <scope>NUCLEOTIDE SEQUENCE [LARGE SCALE GENOMIC DNA]</scope>
    <source>
        <strain evidence="10 11">MEAM1</strain>
    </source>
</reference>
<dbReference type="Gene3D" id="3.10.20.310">
    <property type="entry name" value="membrane protein fhac"/>
    <property type="match status" value="5"/>
</dbReference>
<evidence type="ECO:0000256" key="8">
    <source>
        <dbReference type="HAMAP-Rule" id="MF_01430"/>
    </source>
</evidence>
<accession>A0A249DWA0</accession>
<dbReference type="Pfam" id="PF07244">
    <property type="entry name" value="POTRA"/>
    <property type="match status" value="4"/>
</dbReference>
<comment type="subunit">
    <text evidence="8">Part of the Bam complex, which is composed of the outer membrane protein BamA, and four lipoproteins BamB, BamC, BamD and BamE.</text>
</comment>
<evidence type="ECO:0000313" key="11">
    <source>
        <dbReference type="Proteomes" id="UP000216438"/>
    </source>
</evidence>
<comment type="function">
    <text evidence="8">Part of the outer membrane protein assembly complex, which is involved in assembly and insertion of beta-barrel proteins into the outer membrane. Constitutes, with BamD, the core component of the assembly machinery.</text>
</comment>
<evidence type="ECO:0000256" key="1">
    <source>
        <dbReference type="ARBA" id="ARBA00004370"/>
    </source>
</evidence>
<evidence type="ECO:0000256" key="9">
    <source>
        <dbReference type="NCBIfam" id="TIGR03303"/>
    </source>
</evidence>
<keyword evidence="4 8" id="KW-0732">Signal</keyword>
<evidence type="ECO:0000256" key="2">
    <source>
        <dbReference type="ARBA" id="ARBA00022452"/>
    </source>
</evidence>
<reference evidence="11" key="1">
    <citation type="submission" date="2016-06" db="EMBL/GenBank/DDBJ databases">
        <authorList>
            <person name="Chen W."/>
            <person name="Hasegawa D.K."/>
        </authorList>
    </citation>
    <scope>NUCLEOTIDE SEQUENCE [LARGE SCALE GENOMIC DNA]</scope>
    <source>
        <strain evidence="11">MEAM1</strain>
    </source>
</reference>
<dbReference type="Gene3D" id="2.40.160.50">
    <property type="entry name" value="membrane protein fhac: a member of the omp85/tpsb transporter family"/>
    <property type="match status" value="1"/>
</dbReference>
<dbReference type="GO" id="GO:0043165">
    <property type="term" value="P:Gram-negative-bacterium-type cell outer membrane assembly"/>
    <property type="evidence" value="ECO:0007669"/>
    <property type="project" value="UniProtKB-UniRule"/>
</dbReference>
<keyword evidence="2 8" id="KW-1134">Transmembrane beta strand</keyword>
<name>A0A249DWA0_9ENTR</name>
<protein>
    <recommendedName>
        <fullName evidence="8 9">Outer membrane protein assembly factor BamA</fullName>
    </recommendedName>
</protein>
<keyword evidence="3 8" id="KW-0812">Transmembrane</keyword>
<evidence type="ECO:0000256" key="4">
    <source>
        <dbReference type="ARBA" id="ARBA00022729"/>
    </source>
</evidence>
<dbReference type="PIRSF" id="PIRSF006076">
    <property type="entry name" value="OM_assembly_OMP85"/>
    <property type="match status" value="1"/>
</dbReference>
<dbReference type="HAMAP" id="MF_01430">
    <property type="entry name" value="OM_assembly_BamA"/>
    <property type="match status" value="1"/>
</dbReference>